<organism evidence="7 8">
    <name type="scientific">Candidatus Acidulodesulfobacterium acidiphilum</name>
    <dbReference type="NCBI Taxonomy" id="2597224"/>
    <lineage>
        <taxon>Bacteria</taxon>
        <taxon>Deltaproteobacteria</taxon>
        <taxon>Candidatus Acidulodesulfobacterales</taxon>
        <taxon>Candidatus Acidulodesulfobacterium</taxon>
    </lineage>
</organism>
<evidence type="ECO:0000256" key="1">
    <source>
        <dbReference type="ARBA" id="ARBA00008560"/>
    </source>
</evidence>
<dbReference type="InterPro" id="IPR002677">
    <property type="entry name" value="Ribosomal_bL32"/>
</dbReference>
<evidence type="ECO:0000256" key="6">
    <source>
        <dbReference type="SAM" id="MobiDB-lite"/>
    </source>
</evidence>
<dbReference type="GO" id="GO:0015934">
    <property type="term" value="C:large ribosomal subunit"/>
    <property type="evidence" value="ECO:0007669"/>
    <property type="project" value="InterPro"/>
</dbReference>
<evidence type="ECO:0000256" key="3">
    <source>
        <dbReference type="ARBA" id="ARBA00023274"/>
    </source>
</evidence>
<dbReference type="AlphaFoldDB" id="A0A520XGP6"/>
<evidence type="ECO:0000256" key="4">
    <source>
        <dbReference type="ARBA" id="ARBA00035178"/>
    </source>
</evidence>
<comment type="similarity">
    <text evidence="1 5">Belongs to the bacterial ribosomal protein bL32 family.</text>
</comment>
<protein>
    <recommendedName>
        <fullName evidence="4 5">Large ribosomal subunit protein bL32</fullName>
    </recommendedName>
</protein>
<evidence type="ECO:0000313" key="8">
    <source>
        <dbReference type="Proteomes" id="UP000322454"/>
    </source>
</evidence>
<dbReference type="NCBIfam" id="TIGR01031">
    <property type="entry name" value="rpmF_bact"/>
    <property type="match status" value="1"/>
</dbReference>
<feature type="region of interest" description="Disordered" evidence="6">
    <location>
        <begin position="1"/>
        <end position="24"/>
    </location>
</feature>
<name>A0A520XGP6_9DELT</name>
<dbReference type="InterPro" id="IPR011332">
    <property type="entry name" value="Ribosomal_zn-bd"/>
</dbReference>
<accession>A0A520XGP6</accession>
<dbReference type="PANTHER" id="PTHR35534:SF1">
    <property type="entry name" value="LARGE RIBOSOMAL SUBUNIT PROTEIN BL32"/>
    <property type="match status" value="1"/>
</dbReference>
<dbReference type="PANTHER" id="PTHR35534">
    <property type="entry name" value="50S RIBOSOMAL PROTEIN L32"/>
    <property type="match status" value="1"/>
</dbReference>
<dbReference type="SUPFAM" id="SSF57829">
    <property type="entry name" value="Zn-binding ribosomal proteins"/>
    <property type="match status" value="1"/>
</dbReference>
<dbReference type="Proteomes" id="UP000322454">
    <property type="component" value="Unassembled WGS sequence"/>
</dbReference>
<proteinExistence type="inferred from homology"/>
<dbReference type="GO" id="GO:0006412">
    <property type="term" value="P:translation"/>
    <property type="evidence" value="ECO:0007669"/>
    <property type="project" value="UniProtKB-UniRule"/>
</dbReference>
<dbReference type="GO" id="GO:0003735">
    <property type="term" value="F:structural constituent of ribosome"/>
    <property type="evidence" value="ECO:0007669"/>
    <property type="project" value="InterPro"/>
</dbReference>
<reference evidence="7 8" key="1">
    <citation type="submission" date="2019-01" db="EMBL/GenBank/DDBJ databases">
        <title>Insights into ecological role of a new deltaproteobacterial order Candidatus Sinidesulfobacterales (Sva0485) by metagenomics and metatranscriptomics.</title>
        <authorList>
            <person name="Tan S."/>
            <person name="Liu J."/>
            <person name="Fang Y."/>
            <person name="Hedlund B."/>
            <person name="Lian Z.-H."/>
            <person name="Huang L.-Y."/>
            <person name="Li J.-T."/>
            <person name="Huang L.-N."/>
            <person name="Li W.-J."/>
            <person name="Jiang H.-C."/>
            <person name="Dong H.-L."/>
            <person name="Shu W.-S."/>
        </authorList>
    </citation>
    <scope>NUCLEOTIDE SEQUENCE [LARGE SCALE GENOMIC DNA]</scope>
    <source>
        <strain evidence="7">AP4</strain>
    </source>
</reference>
<feature type="compositionally biased region" description="Basic residues" evidence="6">
    <location>
        <begin position="1"/>
        <end position="18"/>
    </location>
</feature>
<dbReference type="EMBL" id="SHMQ01000001">
    <property type="protein sequence ID" value="RZV40367.1"/>
    <property type="molecule type" value="Genomic_DNA"/>
</dbReference>
<keyword evidence="2 5" id="KW-0689">Ribosomal protein</keyword>
<keyword evidence="3 5" id="KW-0687">Ribonucleoprotein</keyword>
<evidence type="ECO:0000256" key="5">
    <source>
        <dbReference type="HAMAP-Rule" id="MF_00340"/>
    </source>
</evidence>
<dbReference type="Pfam" id="PF01783">
    <property type="entry name" value="Ribosomal_L32p"/>
    <property type="match status" value="1"/>
</dbReference>
<dbReference type="InterPro" id="IPR044957">
    <property type="entry name" value="Ribosomal_bL32_bact"/>
</dbReference>
<gene>
    <name evidence="5" type="primary">rpmF</name>
    <name evidence="7" type="ORF">EVJ48_00145</name>
</gene>
<dbReference type="HAMAP" id="MF_00340">
    <property type="entry name" value="Ribosomal_bL32"/>
    <property type="match status" value="1"/>
</dbReference>
<evidence type="ECO:0000256" key="2">
    <source>
        <dbReference type="ARBA" id="ARBA00022980"/>
    </source>
</evidence>
<comment type="caution">
    <text evidence="7">The sequence shown here is derived from an EMBL/GenBank/DDBJ whole genome shotgun (WGS) entry which is preliminary data.</text>
</comment>
<sequence>MANPKKRHSKCRRDKRRTHDSLTPVNYSKCPNCGEPLLPHRMCPSCKTYKGRKIVAEKAQEKS</sequence>
<evidence type="ECO:0000313" key="7">
    <source>
        <dbReference type="EMBL" id="RZV40367.1"/>
    </source>
</evidence>